<organism evidence="2 3">
    <name type="scientific">Phytophthora citrophthora</name>
    <dbReference type="NCBI Taxonomy" id="4793"/>
    <lineage>
        <taxon>Eukaryota</taxon>
        <taxon>Sar</taxon>
        <taxon>Stramenopiles</taxon>
        <taxon>Oomycota</taxon>
        <taxon>Peronosporomycetes</taxon>
        <taxon>Peronosporales</taxon>
        <taxon>Peronosporaceae</taxon>
        <taxon>Phytophthora</taxon>
    </lineage>
</organism>
<evidence type="ECO:0008006" key="4">
    <source>
        <dbReference type="Google" id="ProtNLM"/>
    </source>
</evidence>
<reference evidence="2" key="1">
    <citation type="submission" date="2023-08" db="EMBL/GenBank/DDBJ databases">
        <title>Reference Genome Resource for the Citrus Pathogen Phytophthora citrophthora.</title>
        <authorList>
            <person name="Moller H."/>
            <person name="Coetzee B."/>
            <person name="Rose L.J."/>
            <person name="Van Niekerk J.M."/>
        </authorList>
    </citation>
    <scope>NUCLEOTIDE SEQUENCE</scope>
    <source>
        <strain evidence="2">STE-U-9442</strain>
    </source>
</reference>
<feature type="region of interest" description="Disordered" evidence="1">
    <location>
        <begin position="156"/>
        <end position="196"/>
    </location>
</feature>
<comment type="caution">
    <text evidence="2">The sequence shown here is derived from an EMBL/GenBank/DDBJ whole genome shotgun (WGS) entry which is preliminary data.</text>
</comment>
<feature type="compositionally biased region" description="Gly residues" evidence="1">
    <location>
        <begin position="519"/>
        <end position="543"/>
    </location>
</feature>
<feature type="region of interest" description="Disordered" evidence="1">
    <location>
        <begin position="653"/>
        <end position="680"/>
    </location>
</feature>
<feature type="compositionally biased region" description="Pro residues" evidence="1">
    <location>
        <begin position="598"/>
        <end position="607"/>
    </location>
</feature>
<proteinExistence type="predicted"/>
<evidence type="ECO:0000313" key="2">
    <source>
        <dbReference type="EMBL" id="KAK1934479.1"/>
    </source>
</evidence>
<protein>
    <recommendedName>
        <fullName evidence="4">TFIIS N-terminal domain-containing protein</fullName>
    </recommendedName>
</protein>
<dbReference type="Proteomes" id="UP001259832">
    <property type="component" value="Unassembled WGS sequence"/>
</dbReference>
<sequence length="756" mass="83956">MAHIETKDPFGFVGAHVVRRQPRKGGEEHGWLTRYDETLDCYTLFVPGGGEPRLLARVEVMKFLRAPNIDLHHDDQEKFPPPIKDISTSRYLGVQLRRPRASNEYDSSVDEDLRGHVKYYLPFGDRYCIEYEDGSTEEISESAVIDGMISLNKSPFFSSPSRKTRSGSLRTRSIDDLDGDATAPARRKRRRVEVASDEEVEEITVGSVAVVENTDEGFGDDVVVDQTAADNEVESAPNILEIMNTAMGSSTNGNSLEMASHPEEEPMQVDDGEVADQDDVVELLDNPEEPEDLAPGLTDITTSADAVDVEGKDVPFYIIDKKPHEATEPLPKRALAFELLRASLLNVLDRREASSVKSAMQYDILGNPDVRDRDAVIRFMDADGLKVLNHLLNSIATDVLDSDEEEESKEEPVIDIHERMERDDELFHILRIVAMLPTPGRDQVLDSGIGKTVGFLSKKRGPPGRNSPLPKCITALAKWIKSSWIKNIPKASKTSPKASVATPEPVSRPQQQARRGGRGGRGVPTGRGGRGVPTGRGGRGGAAGRPSLQSNRQLPPPSQRLNEQILSAPRTSPQEQHVVDNTPIPRLPRPSQDQPVALPAPPQPPAPRRVTGGLKPDWMRQKENLSRSRFCIPDNTNTKADTRLYQDRRRPVTNVPLVPPNKNQDQHEDAGGPDGVFGRPQRLRFGKRWNTQEYGIKDPPGTLRQPPGSYSMPAYGRSQYSDQNEIVPVPPVPRPSRRPRPILRRVSRYNDEPVIE</sequence>
<feature type="region of interest" description="Disordered" evidence="1">
    <location>
        <begin position="692"/>
        <end position="756"/>
    </location>
</feature>
<dbReference type="AlphaFoldDB" id="A0AAD9LGI8"/>
<accession>A0AAD9LGI8</accession>
<dbReference type="EMBL" id="JASMQC010000025">
    <property type="protein sequence ID" value="KAK1934479.1"/>
    <property type="molecule type" value="Genomic_DNA"/>
</dbReference>
<evidence type="ECO:0000256" key="1">
    <source>
        <dbReference type="SAM" id="MobiDB-lite"/>
    </source>
</evidence>
<feature type="compositionally biased region" description="Basic residues" evidence="1">
    <location>
        <begin position="735"/>
        <end position="747"/>
    </location>
</feature>
<feature type="compositionally biased region" description="Polar residues" evidence="1">
    <location>
        <begin position="547"/>
        <end position="575"/>
    </location>
</feature>
<keyword evidence="3" id="KW-1185">Reference proteome</keyword>
<name>A0AAD9LGI8_9STRA</name>
<feature type="compositionally biased region" description="Polar residues" evidence="1">
    <location>
        <begin position="156"/>
        <end position="171"/>
    </location>
</feature>
<evidence type="ECO:0000313" key="3">
    <source>
        <dbReference type="Proteomes" id="UP001259832"/>
    </source>
</evidence>
<gene>
    <name evidence="2" type="ORF">P3T76_011088</name>
</gene>
<feature type="region of interest" description="Disordered" evidence="1">
    <location>
        <begin position="488"/>
        <end position="615"/>
    </location>
</feature>